<proteinExistence type="predicted"/>
<keyword evidence="4" id="KW-1185">Reference proteome</keyword>
<sequence length="1151" mass="125723">MDLLRTLRAPTAVAGSYLASIKLTKLMAGDLPYEANIFWKALAHILPVRNSDILANPTPWVYSREYLGCLGRDTMLCLLPTSSNAWEQLVVVTEDMLPELPTTATTFSLWQAASFLVTKSSKVVDTEWATYAILDTVAQDLASGSRGRLSPTATSVWNRLEEDLEAFLEGEDTYFDAIEETAAPVAAAFRSATSGDDEWEDDASGNEVRGQIQDLSTMLQHIGIKHRRELEHVMRVSSDQTKKLIRRNSKLKRAVKDAEDDARDVINHNHNELLDAQEKVTELEGTQETLITEKEGLEDQVKELRDQAEQKSHTEEENERLVKEIENLHKNLATVRGDLAGSEAKVTGLESQAKALNENVAEAQEARNIAIDAKLALDTEYKLLNECCDDAEKARNEAEERIIEERKGHEEAYSSLQADHSKLATDYKALEANYDSAAKSADDAIEELVNVKDTVRALEDEVERLEAEKASSEKARKDSLNDIEKELSEAKRTISNLRDEIGKTEADNAESEQILQERIDELQAEVIRAEVGAHDKALALEEEINDLKDEVMRWQETREAHAAEVEASETAKNAAFEDKTQLTAENDKLKHQVKELQANYNGEKYNKLDKERRSLQAKLAEQKQATLIAQGNVRRLEREVAALQKRLQAQAVPAPETIAYNEEEDRDNDDGQDGHGRPDGGQGKKSVGNDDGSPEGSAERLPAGSNNHEAAGNIGSSPSHPSDFQPSGSTFNRPTNQDGTTDVDSTPTDPPAATTVSEFDPFAGDFAPSHSPPHKPHTRANTPFNGQPTRHGVLSSPEKISATSTSPNPKESTADPVPSQWNNASTSTPASTKSSLLSGSATTFFPKSAYNTATSSLQPNTNFENYINKHIGKASDREDSAGPVSEEELGNRQEELAEKIARGDIKAQAARKARRAVVEARLTGDGFFPGANTPKTENELVSESLLDVLETLPSQSLEQSMWAPRGAQNAQQAVESQGQRRPPARPTASAKPMPKVNPPTATTTPAHVRTPAQANIATDNEPNGPPASLGDRPFLAGHPRIPRNQGPPRNDWPATGVAGGSARMGYGQQRDQPERGNFNVQDRQQGYGNYNNGQGARGGTQEHQAPPDAPKKPAAMLSKNRKNKKGHLNLPPHLRGNGPGTPPSGGSQTMS</sequence>
<protein>
    <submittedName>
        <fullName evidence="3">Uncharacterized protein</fullName>
    </submittedName>
</protein>
<feature type="compositionally biased region" description="Polar residues" evidence="2">
    <location>
        <begin position="1012"/>
        <end position="1021"/>
    </location>
</feature>
<gene>
    <name evidence="3" type="ORF">N7G274_006803</name>
</gene>
<evidence type="ECO:0000313" key="3">
    <source>
        <dbReference type="EMBL" id="KAL2040360.1"/>
    </source>
</evidence>
<evidence type="ECO:0000313" key="4">
    <source>
        <dbReference type="Proteomes" id="UP001590950"/>
    </source>
</evidence>
<evidence type="ECO:0000256" key="1">
    <source>
        <dbReference type="SAM" id="Coils"/>
    </source>
</evidence>
<keyword evidence="1" id="KW-0175">Coiled coil</keyword>
<dbReference type="Proteomes" id="UP001590950">
    <property type="component" value="Unassembled WGS sequence"/>
</dbReference>
<feature type="compositionally biased region" description="Low complexity" evidence="2">
    <location>
        <begin position="824"/>
        <end position="838"/>
    </location>
</feature>
<feature type="compositionally biased region" description="Low complexity" evidence="2">
    <location>
        <begin position="1083"/>
        <end position="1094"/>
    </location>
</feature>
<comment type="caution">
    <text evidence="3">The sequence shown here is derived from an EMBL/GenBank/DDBJ whole genome shotgun (WGS) entry which is preliminary data.</text>
</comment>
<name>A0ABR4A4L4_9LECA</name>
<feature type="region of interest" description="Disordered" evidence="2">
    <location>
        <begin position="653"/>
        <end position="838"/>
    </location>
</feature>
<feature type="compositionally biased region" description="Polar residues" evidence="2">
    <location>
        <begin position="704"/>
        <end position="739"/>
    </location>
</feature>
<reference evidence="3 4" key="1">
    <citation type="submission" date="2024-09" db="EMBL/GenBank/DDBJ databases">
        <title>Rethinking Asexuality: The Enigmatic Case of Functional Sexual Genes in Lepraria (Stereocaulaceae).</title>
        <authorList>
            <person name="Doellman M."/>
            <person name="Sun Y."/>
            <person name="Barcenas-Pena A."/>
            <person name="Lumbsch H.T."/>
            <person name="Grewe F."/>
        </authorList>
    </citation>
    <scope>NUCLEOTIDE SEQUENCE [LARGE SCALE GENOMIC DNA]</scope>
    <source>
        <strain evidence="3 4">Mercado 3170</strain>
    </source>
</reference>
<feature type="coiled-coil region" evidence="1">
    <location>
        <begin position="241"/>
        <end position="646"/>
    </location>
</feature>
<feature type="compositionally biased region" description="Polar residues" evidence="2">
    <location>
        <begin position="968"/>
        <end position="979"/>
    </location>
</feature>
<evidence type="ECO:0000256" key="2">
    <source>
        <dbReference type="SAM" id="MobiDB-lite"/>
    </source>
</evidence>
<feature type="region of interest" description="Disordered" evidence="2">
    <location>
        <begin position="957"/>
        <end position="1151"/>
    </location>
</feature>
<organism evidence="3 4">
    <name type="scientific">Stereocaulon virgatum</name>
    <dbReference type="NCBI Taxonomy" id="373712"/>
    <lineage>
        <taxon>Eukaryota</taxon>
        <taxon>Fungi</taxon>
        <taxon>Dikarya</taxon>
        <taxon>Ascomycota</taxon>
        <taxon>Pezizomycotina</taxon>
        <taxon>Lecanoromycetes</taxon>
        <taxon>OSLEUM clade</taxon>
        <taxon>Lecanoromycetidae</taxon>
        <taxon>Lecanorales</taxon>
        <taxon>Lecanorineae</taxon>
        <taxon>Stereocaulaceae</taxon>
        <taxon>Stereocaulon</taxon>
    </lineage>
</organism>
<feature type="compositionally biased region" description="Polar residues" evidence="2">
    <location>
        <begin position="801"/>
        <end position="811"/>
    </location>
</feature>
<dbReference type="PANTHER" id="PTHR23159:SF60">
    <property type="entry name" value="SPINDLE ASSEMBLY ABNORMAL PROTEIN 4"/>
    <property type="match status" value="1"/>
</dbReference>
<dbReference type="Gene3D" id="1.10.287.1490">
    <property type="match status" value="1"/>
</dbReference>
<feature type="compositionally biased region" description="Acidic residues" evidence="2">
    <location>
        <begin position="661"/>
        <end position="671"/>
    </location>
</feature>
<feature type="compositionally biased region" description="Polar residues" evidence="2">
    <location>
        <begin position="779"/>
        <end position="788"/>
    </location>
</feature>
<dbReference type="PANTHER" id="PTHR23159">
    <property type="entry name" value="CENTROSOMAL PROTEIN 2"/>
    <property type="match status" value="1"/>
</dbReference>
<feature type="compositionally biased region" description="Low complexity" evidence="2">
    <location>
        <begin position="740"/>
        <end position="757"/>
    </location>
</feature>
<accession>A0ABR4A4L4</accession>
<dbReference type="EMBL" id="JBEFKJ010000021">
    <property type="protein sequence ID" value="KAL2040360.1"/>
    <property type="molecule type" value="Genomic_DNA"/>
</dbReference>